<protein>
    <submittedName>
        <fullName evidence="2 3">Uncharacterized protein</fullName>
    </submittedName>
</protein>
<dbReference type="VEuPathDB" id="FungiDB:PTTG_26212"/>
<keyword evidence="1" id="KW-0472">Membrane</keyword>
<reference evidence="2" key="1">
    <citation type="submission" date="2009-11" db="EMBL/GenBank/DDBJ databases">
        <authorList>
            <consortium name="The Broad Institute Genome Sequencing Platform"/>
            <person name="Ward D."/>
            <person name="Feldgarden M."/>
            <person name="Earl A."/>
            <person name="Young S.K."/>
            <person name="Zeng Q."/>
            <person name="Koehrsen M."/>
            <person name="Alvarado L."/>
            <person name="Berlin A."/>
            <person name="Bochicchio J."/>
            <person name="Borenstein D."/>
            <person name="Chapman S.B."/>
            <person name="Chen Z."/>
            <person name="Engels R."/>
            <person name="Freedman E."/>
            <person name="Gellesch M."/>
            <person name="Goldberg J."/>
            <person name="Griggs A."/>
            <person name="Gujja S."/>
            <person name="Heilman E."/>
            <person name="Heiman D."/>
            <person name="Hepburn T."/>
            <person name="Howarth C."/>
            <person name="Jen D."/>
            <person name="Larson L."/>
            <person name="Lewis B."/>
            <person name="Mehta T."/>
            <person name="Park D."/>
            <person name="Pearson M."/>
            <person name="Roberts A."/>
            <person name="Saif S."/>
            <person name="Shea T."/>
            <person name="Shenoy N."/>
            <person name="Sisk P."/>
            <person name="Stolte C."/>
            <person name="Sykes S."/>
            <person name="Thomson T."/>
            <person name="Walk T."/>
            <person name="White J."/>
            <person name="Yandava C."/>
            <person name="Izard J."/>
            <person name="Baranova O.V."/>
            <person name="Blanton J.M."/>
            <person name="Tanner A.C."/>
            <person name="Dewhirst F.E."/>
            <person name="Haas B."/>
            <person name="Nusbaum C."/>
            <person name="Birren B."/>
        </authorList>
    </citation>
    <scope>NUCLEOTIDE SEQUENCE [LARGE SCALE GENOMIC DNA]</scope>
    <source>
        <strain evidence="2">1-1 BBBD Race 1</strain>
    </source>
</reference>
<keyword evidence="4" id="KW-1185">Reference proteome</keyword>
<sequence length="205" mass="22655">MAHNSKSASSNLFSSSFLPTFCRTKDENKVKNHYQDRNSPDIYFENGASRSAMTLKNNSSSSSTAIVPETISLSPGQSLEQKPPVGIDWAAWKYLVAMFMLEFAIWGFSASYGVLLDFYLHSKFQSEPGASIILPSVGTVNTGIMASLGKFPPTLLKSSVHFEGYKYVNSADSIKYNSTGDHNGHQFLSQIKNTDYLCRISDFFG</sequence>
<organism evidence="2">
    <name type="scientific">Puccinia triticina (isolate 1-1 / race 1 (BBBD))</name>
    <name type="common">Brown leaf rust fungus</name>
    <dbReference type="NCBI Taxonomy" id="630390"/>
    <lineage>
        <taxon>Eukaryota</taxon>
        <taxon>Fungi</taxon>
        <taxon>Dikarya</taxon>
        <taxon>Basidiomycota</taxon>
        <taxon>Pucciniomycotina</taxon>
        <taxon>Pucciniomycetes</taxon>
        <taxon>Pucciniales</taxon>
        <taxon>Pucciniaceae</taxon>
        <taxon>Puccinia</taxon>
    </lineage>
</organism>
<evidence type="ECO:0000313" key="4">
    <source>
        <dbReference type="Proteomes" id="UP000005240"/>
    </source>
</evidence>
<dbReference type="Proteomes" id="UP000005240">
    <property type="component" value="Unassembled WGS sequence"/>
</dbReference>
<dbReference type="AlphaFoldDB" id="A0A180GX99"/>
<reference evidence="2" key="2">
    <citation type="submission" date="2016-05" db="EMBL/GenBank/DDBJ databases">
        <title>Comparative analysis highlights variable genome content of wheat rusts and divergence of the mating loci.</title>
        <authorList>
            <person name="Cuomo C.A."/>
            <person name="Bakkeren G."/>
            <person name="Szabo L."/>
            <person name="Khalil H."/>
            <person name="Joly D."/>
            <person name="Goldberg J."/>
            <person name="Young S."/>
            <person name="Zeng Q."/>
            <person name="Fellers J."/>
        </authorList>
    </citation>
    <scope>NUCLEOTIDE SEQUENCE [LARGE SCALE GENOMIC DNA]</scope>
    <source>
        <strain evidence="2">1-1 BBBD Race 1</strain>
    </source>
</reference>
<evidence type="ECO:0000313" key="3">
    <source>
        <dbReference type="EnsemblFungi" id="PTTG_26212-t43_1-p1"/>
    </source>
</evidence>
<dbReference type="STRING" id="630390.A0A180GX99"/>
<evidence type="ECO:0000256" key="1">
    <source>
        <dbReference type="SAM" id="Phobius"/>
    </source>
</evidence>
<dbReference type="EnsemblFungi" id="PTTG_26212-t43_1">
    <property type="protein sequence ID" value="PTTG_26212-t43_1-p1"/>
    <property type="gene ID" value="PTTG_26212"/>
</dbReference>
<accession>A0A180GX99</accession>
<feature type="transmembrane region" description="Helical" evidence="1">
    <location>
        <begin position="94"/>
        <end position="115"/>
    </location>
</feature>
<gene>
    <name evidence="2" type="ORF">PTTG_26212</name>
</gene>
<evidence type="ECO:0000313" key="2">
    <source>
        <dbReference type="EMBL" id="OAV96999.1"/>
    </source>
</evidence>
<dbReference type="EMBL" id="ADAS02000016">
    <property type="protein sequence ID" value="OAV96999.1"/>
    <property type="molecule type" value="Genomic_DNA"/>
</dbReference>
<name>A0A180GX99_PUCT1</name>
<proteinExistence type="predicted"/>
<dbReference type="OrthoDB" id="2213137at2759"/>
<keyword evidence="1" id="KW-1133">Transmembrane helix</keyword>
<reference evidence="3" key="4">
    <citation type="submission" date="2025-05" db="UniProtKB">
        <authorList>
            <consortium name="EnsemblFungi"/>
        </authorList>
    </citation>
    <scope>IDENTIFICATION</scope>
    <source>
        <strain evidence="3">isolate 1-1 / race 1 (BBBD)</strain>
    </source>
</reference>
<keyword evidence="1" id="KW-0812">Transmembrane</keyword>
<reference evidence="3 4" key="3">
    <citation type="journal article" date="2017" name="G3 (Bethesda)">
        <title>Comparative analysis highlights variable genome content of wheat rusts and divergence of the mating loci.</title>
        <authorList>
            <person name="Cuomo C.A."/>
            <person name="Bakkeren G."/>
            <person name="Khalil H.B."/>
            <person name="Panwar V."/>
            <person name="Joly D."/>
            <person name="Linning R."/>
            <person name="Sakthikumar S."/>
            <person name="Song X."/>
            <person name="Adiconis X."/>
            <person name="Fan L."/>
            <person name="Goldberg J.M."/>
            <person name="Levin J.Z."/>
            <person name="Young S."/>
            <person name="Zeng Q."/>
            <person name="Anikster Y."/>
            <person name="Bruce M."/>
            <person name="Wang M."/>
            <person name="Yin C."/>
            <person name="McCallum B."/>
            <person name="Szabo L.J."/>
            <person name="Hulbert S."/>
            <person name="Chen X."/>
            <person name="Fellers J.P."/>
        </authorList>
    </citation>
    <scope>NUCLEOTIDE SEQUENCE</scope>
    <source>
        <strain evidence="3">isolate 1-1 / race 1 (BBBD)</strain>
        <strain evidence="4">Isolate 1-1 / race 1 (BBBD)</strain>
    </source>
</reference>